<dbReference type="SMART" id="SM00382">
    <property type="entry name" value="AAA"/>
    <property type="match status" value="1"/>
</dbReference>
<dbReference type="InterPro" id="IPR017871">
    <property type="entry name" value="ABC_transporter-like_CS"/>
</dbReference>
<proteinExistence type="predicted"/>
<evidence type="ECO:0000259" key="9">
    <source>
        <dbReference type="PROSITE" id="PS50893"/>
    </source>
</evidence>
<evidence type="ECO:0000259" key="10">
    <source>
        <dbReference type="PROSITE" id="PS50929"/>
    </source>
</evidence>
<dbReference type="GO" id="GO:0005886">
    <property type="term" value="C:plasma membrane"/>
    <property type="evidence" value="ECO:0007669"/>
    <property type="project" value="UniProtKB-SubCell"/>
</dbReference>
<dbReference type="PROSITE" id="PS50893">
    <property type="entry name" value="ABC_TRANSPORTER_2"/>
    <property type="match status" value="1"/>
</dbReference>
<comment type="subcellular location">
    <subcellularLocation>
        <location evidence="1">Cell membrane</location>
        <topology evidence="1">Multi-pass membrane protein</topology>
    </subcellularLocation>
</comment>
<evidence type="ECO:0000256" key="8">
    <source>
        <dbReference type="SAM" id="Phobius"/>
    </source>
</evidence>
<dbReference type="SUPFAM" id="SSF52540">
    <property type="entry name" value="P-loop containing nucleoside triphosphate hydrolases"/>
    <property type="match status" value="1"/>
</dbReference>
<reference evidence="11 12" key="1">
    <citation type="submission" date="2016-10" db="EMBL/GenBank/DDBJ databases">
        <authorList>
            <person name="de Groot N.N."/>
        </authorList>
    </citation>
    <scope>NUCLEOTIDE SEQUENCE [LARGE SCALE GENOMIC DNA]</scope>
    <source>
        <strain evidence="11 12">558</strain>
    </source>
</reference>
<dbReference type="Proteomes" id="UP000199493">
    <property type="component" value="Unassembled WGS sequence"/>
</dbReference>
<dbReference type="Pfam" id="PF00005">
    <property type="entry name" value="ABC_tran"/>
    <property type="match status" value="1"/>
</dbReference>
<evidence type="ECO:0000256" key="7">
    <source>
        <dbReference type="ARBA" id="ARBA00023136"/>
    </source>
</evidence>
<keyword evidence="5 11" id="KW-0067">ATP-binding</keyword>
<dbReference type="PANTHER" id="PTHR24221:SF654">
    <property type="entry name" value="ATP-BINDING CASSETTE SUB-FAMILY B MEMBER 6"/>
    <property type="match status" value="1"/>
</dbReference>
<dbReference type="GO" id="GO:1904680">
    <property type="term" value="F:peptide transmembrane transporter activity"/>
    <property type="evidence" value="ECO:0007669"/>
    <property type="project" value="InterPro"/>
</dbReference>
<organism evidence="11 12">
    <name type="scientific">Vreelandella aquamarina</name>
    <dbReference type="NCBI Taxonomy" id="77097"/>
    <lineage>
        <taxon>Bacteria</taxon>
        <taxon>Pseudomonadati</taxon>
        <taxon>Pseudomonadota</taxon>
        <taxon>Gammaproteobacteria</taxon>
        <taxon>Oceanospirillales</taxon>
        <taxon>Halomonadaceae</taxon>
        <taxon>Vreelandella</taxon>
    </lineage>
</organism>
<dbReference type="EMBL" id="FODB01000022">
    <property type="protein sequence ID" value="SEN73483.1"/>
    <property type="molecule type" value="Genomic_DNA"/>
</dbReference>
<feature type="transmembrane region" description="Helical" evidence="8">
    <location>
        <begin position="56"/>
        <end position="80"/>
    </location>
</feature>
<dbReference type="GO" id="GO:0034040">
    <property type="term" value="F:ATPase-coupled lipid transmembrane transporter activity"/>
    <property type="evidence" value="ECO:0007669"/>
    <property type="project" value="TreeGrafter"/>
</dbReference>
<feature type="transmembrane region" description="Helical" evidence="8">
    <location>
        <begin position="240"/>
        <end position="273"/>
    </location>
</feature>
<protein>
    <submittedName>
        <fullName evidence="11">Putative ATP-binding cassette transporter</fullName>
    </submittedName>
</protein>
<evidence type="ECO:0000256" key="5">
    <source>
        <dbReference type="ARBA" id="ARBA00022840"/>
    </source>
</evidence>
<keyword evidence="2" id="KW-0813">Transport</keyword>
<dbReference type="Gene3D" id="3.40.50.300">
    <property type="entry name" value="P-loop containing nucleotide triphosphate hydrolases"/>
    <property type="match status" value="1"/>
</dbReference>
<gene>
    <name evidence="11" type="ORF">SAMN04490369_102210</name>
</gene>
<dbReference type="NCBIfam" id="TIGR01194">
    <property type="entry name" value="cyc_pep_trnsptr"/>
    <property type="match status" value="1"/>
</dbReference>
<dbReference type="GO" id="GO:0016887">
    <property type="term" value="F:ATP hydrolysis activity"/>
    <property type="evidence" value="ECO:0007669"/>
    <property type="project" value="InterPro"/>
</dbReference>
<dbReference type="GO" id="GO:0005524">
    <property type="term" value="F:ATP binding"/>
    <property type="evidence" value="ECO:0007669"/>
    <property type="project" value="UniProtKB-KW"/>
</dbReference>
<evidence type="ECO:0000256" key="6">
    <source>
        <dbReference type="ARBA" id="ARBA00022989"/>
    </source>
</evidence>
<evidence type="ECO:0000256" key="3">
    <source>
        <dbReference type="ARBA" id="ARBA00022692"/>
    </source>
</evidence>
<evidence type="ECO:0000313" key="12">
    <source>
        <dbReference type="Proteomes" id="UP000199493"/>
    </source>
</evidence>
<evidence type="ECO:0000256" key="4">
    <source>
        <dbReference type="ARBA" id="ARBA00022741"/>
    </source>
</evidence>
<keyword evidence="7 8" id="KW-0472">Membrane</keyword>
<dbReference type="InterPro" id="IPR003593">
    <property type="entry name" value="AAA+_ATPase"/>
</dbReference>
<dbReference type="RefSeq" id="WP_089675347.1">
    <property type="nucleotide sequence ID" value="NZ_FODB01000022.1"/>
</dbReference>
<dbReference type="GO" id="GO:0015833">
    <property type="term" value="P:peptide transport"/>
    <property type="evidence" value="ECO:0007669"/>
    <property type="project" value="InterPro"/>
</dbReference>
<name>A0A1H8IXZ6_9GAMM</name>
<dbReference type="PROSITE" id="PS00211">
    <property type="entry name" value="ABC_TRANSPORTER_1"/>
    <property type="match status" value="1"/>
</dbReference>
<dbReference type="GO" id="GO:0140359">
    <property type="term" value="F:ABC-type transporter activity"/>
    <property type="evidence" value="ECO:0007669"/>
    <property type="project" value="InterPro"/>
</dbReference>
<dbReference type="InterPro" id="IPR036640">
    <property type="entry name" value="ABC1_TM_sf"/>
</dbReference>
<keyword evidence="3 8" id="KW-0812">Transmembrane</keyword>
<dbReference type="CDD" id="cd03225">
    <property type="entry name" value="ABC_cobalt_CbiO_domain1"/>
    <property type="match status" value="1"/>
</dbReference>
<dbReference type="SUPFAM" id="SSF90123">
    <property type="entry name" value="ABC transporter transmembrane region"/>
    <property type="match status" value="1"/>
</dbReference>
<evidence type="ECO:0000256" key="2">
    <source>
        <dbReference type="ARBA" id="ARBA00022448"/>
    </source>
</evidence>
<feature type="domain" description="ABC transporter" evidence="9">
    <location>
        <begin position="322"/>
        <end position="549"/>
    </location>
</feature>
<dbReference type="Gene3D" id="1.20.1560.10">
    <property type="entry name" value="ABC transporter type 1, transmembrane domain"/>
    <property type="match status" value="1"/>
</dbReference>
<keyword evidence="4" id="KW-0547">Nucleotide-binding</keyword>
<evidence type="ECO:0000313" key="11">
    <source>
        <dbReference type="EMBL" id="SEN73483.1"/>
    </source>
</evidence>
<dbReference type="InterPro" id="IPR015856">
    <property type="entry name" value="ABC_transpr_CbiO/EcfA_su"/>
</dbReference>
<sequence length="551" mass="61607">MELLRVVFRHYRWPFLGALALSLVSAGLGVGVIAFINQRLIEAGSALSALPQFLGLLALLLAVTLGTQLALTLLGHYFVFDLRSRLVKRILDTDIERLEQLGNATLLASLSSDVRNITIGFVRLPELVQGVVLTLASVAYLAWLSPQMVVITVLWMAFTMGVGWVLVSKVYRHFHQVRESEDRLYKDYQSAIEGRKELALNRDRARRFFDESYTDNAKAYRHHIIRADTYHLSANNWSNIMMLGAIGVVFFMANVLGWASPAVAATFALTLLFLRTPLIQAVGAWPTLISAQVAFDKLASLELAEYQPGFDVEDRFQGWQRLTLTNVVYRYTPSSGGEGFQVGPLNLTLARGEQVFLIGGNGSGKSTLARLLSGLYRPQSGQISVDGKELSPQEWAAFRARFASVFTDFHQFDQAMGPGGKAADPVLVATWLERLQMQQKLEWQDDRVVNTQLSQGQRKRLALLLAIAEERDILLLDEWAADQDPQFRRLFYRELLPHLKAMGKTVFAISHDDSYFVHADRLLEMSKGQLSELTGEQRAQASEDAVAQISS</sequence>
<dbReference type="NCBIfam" id="NF007813">
    <property type="entry name" value="PRK10522.1"/>
    <property type="match status" value="1"/>
</dbReference>
<dbReference type="InterPro" id="IPR003439">
    <property type="entry name" value="ABC_transporter-like_ATP-bd"/>
</dbReference>
<accession>A0A1H8IXZ6</accession>
<dbReference type="PANTHER" id="PTHR24221">
    <property type="entry name" value="ATP-BINDING CASSETTE SUB-FAMILY B"/>
    <property type="match status" value="1"/>
</dbReference>
<dbReference type="InterPro" id="IPR005898">
    <property type="entry name" value="Cyc_pep_transpt_SyrD/YojI"/>
</dbReference>
<dbReference type="STRING" id="77097.SAMN04490369_102210"/>
<dbReference type="FunFam" id="3.40.50.300:FF:001035">
    <property type="entry name" value="ABC transporter ATP-binding protein YojI"/>
    <property type="match status" value="1"/>
</dbReference>
<evidence type="ECO:0000256" key="1">
    <source>
        <dbReference type="ARBA" id="ARBA00004651"/>
    </source>
</evidence>
<dbReference type="PROSITE" id="PS50929">
    <property type="entry name" value="ABC_TM1F"/>
    <property type="match status" value="1"/>
</dbReference>
<dbReference type="Pfam" id="PF00664">
    <property type="entry name" value="ABC_membrane"/>
    <property type="match status" value="1"/>
</dbReference>
<feature type="domain" description="ABC transmembrane type-1" evidence="10">
    <location>
        <begin position="16"/>
        <end position="290"/>
    </location>
</feature>
<dbReference type="InterPro" id="IPR011527">
    <property type="entry name" value="ABC1_TM_dom"/>
</dbReference>
<feature type="transmembrane region" description="Helical" evidence="8">
    <location>
        <begin position="12"/>
        <end position="36"/>
    </location>
</feature>
<keyword evidence="6 8" id="KW-1133">Transmembrane helix</keyword>
<dbReference type="AlphaFoldDB" id="A0A1H8IXZ6"/>
<dbReference type="InterPro" id="IPR039421">
    <property type="entry name" value="Type_1_exporter"/>
</dbReference>
<feature type="transmembrane region" description="Helical" evidence="8">
    <location>
        <begin position="124"/>
        <end position="143"/>
    </location>
</feature>
<feature type="transmembrane region" description="Helical" evidence="8">
    <location>
        <begin position="149"/>
        <end position="167"/>
    </location>
</feature>
<dbReference type="InterPro" id="IPR027417">
    <property type="entry name" value="P-loop_NTPase"/>
</dbReference>